<feature type="region of interest" description="Disordered" evidence="1">
    <location>
        <begin position="246"/>
        <end position="379"/>
    </location>
</feature>
<feature type="compositionally biased region" description="Basic and acidic residues" evidence="1">
    <location>
        <begin position="589"/>
        <end position="610"/>
    </location>
</feature>
<reference evidence="2 3" key="1">
    <citation type="journal article" name="Sci. Rep.">
        <title>Genome-scale phylogenetic analyses confirm Olpidium as the closest living zoosporic fungus to the non-flagellated, terrestrial fungi.</title>
        <authorList>
            <person name="Chang Y."/>
            <person name="Rochon D."/>
            <person name="Sekimoto S."/>
            <person name="Wang Y."/>
            <person name="Chovatia M."/>
            <person name="Sandor L."/>
            <person name="Salamov A."/>
            <person name="Grigoriev I.V."/>
            <person name="Stajich J.E."/>
            <person name="Spatafora J.W."/>
        </authorList>
    </citation>
    <scope>NUCLEOTIDE SEQUENCE [LARGE SCALE GENOMIC DNA]</scope>
    <source>
        <strain evidence="2">S191</strain>
    </source>
</reference>
<feature type="compositionally biased region" description="Basic and acidic residues" evidence="1">
    <location>
        <begin position="553"/>
        <end position="566"/>
    </location>
</feature>
<dbReference type="EMBL" id="JAEFCI010008118">
    <property type="protein sequence ID" value="KAG5458659.1"/>
    <property type="molecule type" value="Genomic_DNA"/>
</dbReference>
<feature type="region of interest" description="Disordered" evidence="1">
    <location>
        <begin position="1"/>
        <end position="121"/>
    </location>
</feature>
<proteinExistence type="predicted"/>
<feature type="compositionally biased region" description="Low complexity" evidence="1">
    <location>
        <begin position="1"/>
        <end position="10"/>
    </location>
</feature>
<feature type="compositionally biased region" description="Low complexity" evidence="1">
    <location>
        <begin position="18"/>
        <end position="27"/>
    </location>
</feature>
<dbReference type="Proteomes" id="UP000673691">
    <property type="component" value="Unassembled WGS sequence"/>
</dbReference>
<feature type="compositionally biased region" description="Pro residues" evidence="1">
    <location>
        <begin position="529"/>
        <end position="547"/>
    </location>
</feature>
<protein>
    <submittedName>
        <fullName evidence="2">Uncharacterized protein</fullName>
    </submittedName>
</protein>
<feature type="compositionally biased region" description="Low complexity" evidence="1">
    <location>
        <begin position="34"/>
        <end position="49"/>
    </location>
</feature>
<dbReference type="AlphaFoldDB" id="A0A8H7ZSZ0"/>
<feature type="region of interest" description="Disordered" evidence="1">
    <location>
        <begin position="156"/>
        <end position="181"/>
    </location>
</feature>
<evidence type="ECO:0000313" key="2">
    <source>
        <dbReference type="EMBL" id="KAG5458659.1"/>
    </source>
</evidence>
<feature type="compositionally biased region" description="Pro residues" evidence="1">
    <location>
        <begin position="306"/>
        <end position="318"/>
    </location>
</feature>
<feature type="compositionally biased region" description="Low complexity" evidence="1">
    <location>
        <begin position="96"/>
        <end position="119"/>
    </location>
</feature>
<name>A0A8H7ZSZ0_9FUNG</name>
<evidence type="ECO:0000256" key="1">
    <source>
        <dbReference type="SAM" id="MobiDB-lite"/>
    </source>
</evidence>
<feature type="compositionally biased region" description="Basic residues" evidence="1">
    <location>
        <begin position="171"/>
        <end position="181"/>
    </location>
</feature>
<sequence length="625" mass="63865">MSPQSASPSGRRPPPPAAFFAGPPSAAGAGGGAARTPARSPAEAVSPSPASAPPALPGLRHPALLGGKAHQHPAGGFPFAGPRDSGFRLPPDESTPAAQANARPQARSAGPAARAAAANAPPPAGFPMNIAFGVPSGTPAEMAEAMLSTHFSEMFAASQRSDASRSPPGDRRHRRHHSFLPRRRLAISSPTLVASSTARKDTIPIVRPADDAGEVVRRGRRNSLPQSELGLVKRLLRQAISMSPKLKAFGGPASAPEDDSGSSTSGSRCSSAGRGPDILYPREETRPSSRQRTGEAGAAPRRTSPPSHPEVPDGPPGFPHEIPVAGPASSAPKSLPTAGPSPPDTASSKESPAAGFVSLTEADHKWITPERDKEAVEADDADVDRLSRMMRAAACREKTFIREITSAPAPAQHPGAFRGPQPEAAAPLPVGLGLSFAKGCHMPSKSGSEETFRAGACLASPGEKARGGPPGVGSPFEPASVGSRSFSPPYPGATSPPPTPDSAGEAEGVAALFGRAPPPAEGAESAARPSPPGPVSEPSANAPPPPASAGRPTHHEDNGADDGDRTKVKKKKGGGQCRGAQGRFGAASGEREREKGAWRGGEGEGGRRVETVLALPKMTKTPHRR</sequence>
<gene>
    <name evidence="2" type="ORF">BJ554DRAFT_1077</name>
</gene>
<feature type="compositionally biased region" description="Pro residues" evidence="1">
    <location>
        <begin position="488"/>
        <end position="500"/>
    </location>
</feature>
<accession>A0A8H7ZSZ0</accession>
<feature type="region of interest" description="Disordered" evidence="1">
    <location>
        <begin position="460"/>
        <end position="625"/>
    </location>
</feature>
<evidence type="ECO:0000313" key="3">
    <source>
        <dbReference type="Proteomes" id="UP000673691"/>
    </source>
</evidence>
<comment type="caution">
    <text evidence="2">The sequence shown here is derived from an EMBL/GenBank/DDBJ whole genome shotgun (WGS) entry which is preliminary data.</text>
</comment>
<feature type="compositionally biased region" description="Low complexity" evidence="1">
    <location>
        <begin position="261"/>
        <end position="275"/>
    </location>
</feature>
<feature type="compositionally biased region" description="Basic and acidic residues" evidence="1">
    <location>
        <begin position="361"/>
        <end position="376"/>
    </location>
</feature>
<keyword evidence="3" id="KW-1185">Reference proteome</keyword>
<organism evidence="2 3">
    <name type="scientific">Olpidium bornovanus</name>
    <dbReference type="NCBI Taxonomy" id="278681"/>
    <lineage>
        <taxon>Eukaryota</taxon>
        <taxon>Fungi</taxon>
        <taxon>Fungi incertae sedis</taxon>
        <taxon>Olpidiomycota</taxon>
        <taxon>Olpidiomycotina</taxon>
        <taxon>Olpidiomycetes</taxon>
        <taxon>Olpidiales</taxon>
        <taxon>Olpidiaceae</taxon>
        <taxon>Olpidium</taxon>
    </lineage>
</organism>